<accession>A0A0N4TAN3</accession>
<sequence length="108" mass="11900">LINFRYKFHSSDDNPLNTFQNKVTVFAGPGAKTIERTIIRTDTLSESLGLIMMTVDDNNKLPDENADAIGRMASAIAHIFLSDKKIPSVNVSINLEESSNESQTEKAS</sequence>
<proteinExistence type="predicted"/>
<dbReference type="AlphaFoldDB" id="A0A0N4TAN3"/>
<dbReference type="STRING" id="6280.A0A0N4TAN3"/>
<dbReference type="Pfam" id="PF17309">
    <property type="entry name" value="DUF5356"/>
    <property type="match status" value="1"/>
</dbReference>
<name>A0A0N4TAN3_BRUPA</name>
<evidence type="ECO:0000313" key="1">
    <source>
        <dbReference type="WBParaSite" id="BPAG_0000527001-mRNA-1"/>
    </source>
</evidence>
<dbReference type="WBParaSite" id="BPAG_0000527001-mRNA-1">
    <property type="protein sequence ID" value="BPAG_0000527001-mRNA-1"/>
    <property type="gene ID" value="BPAG_0000527001"/>
</dbReference>
<reference evidence="1" key="1">
    <citation type="submission" date="2017-02" db="UniProtKB">
        <authorList>
            <consortium name="WormBaseParasite"/>
        </authorList>
    </citation>
    <scope>IDENTIFICATION</scope>
</reference>
<protein>
    <submittedName>
        <fullName evidence="1">RNase_PH domain-containing protein</fullName>
    </submittedName>
</protein>
<dbReference type="InterPro" id="IPR020149">
    <property type="entry name" value="Uncharacterised_C02F5.10"/>
</dbReference>
<organism evidence="1">
    <name type="scientific">Brugia pahangi</name>
    <name type="common">Filarial nematode worm</name>
    <dbReference type="NCBI Taxonomy" id="6280"/>
    <lineage>
        <taxon>Eukaryota</taxon>
        <taxon>Metazoa</taxon>
        <taxon>Ecdysozoa</taxon>
        <taxon>Nematoda</taxon>
        <taxon>Chromadorea</taxon>
        <taxon>Rhabditida</taxon>
        <taxon>Spirurina</taxon>
        <taxon>Spiruromorpha</taxon>
        <taxon>Filarioidea</taxon>
        <taxon>Onchocercidae</taxon>
        <taxon>Brugia</taxon>
    </lineage>
</organism>